<dbReference type="Proteomes" id="UP000198211">
    <property type="component" value="Unassembled WGS sequence"/>
</dbReference>
<evidence type="ECO:0000256" key="2">
    <source>
        <dbReference type="ARBA" id="ARBA00022723"/>
    </source>
</evidence>
<dbReference type="EMBL" id="NBNE01003746">
    <property type="protein sequence ID" value="OWZ06945.1"/>
    <property type="molecule type" value="Genomic_DNA"/>
</dbReference>
<organism evidence="4 5">
    <name type="scientific">Phytophthora megakarya</name>
    <dbReference type="NCBI Taxonomy" id="4795"/>
    <lineage>
        <taxon>Eukaryota</taxon>
        <taxon>Sar</taxon>
        <taxon>Stramenopiles</taxon>
        <taxon>Oomycota</taxon>
        <taxon>Peronosporomycetes</taxon>
        <taxon>Peronosporales</taxon>
        <taxon>Peronosporaceae</taxon>
        <taxon>Phytophthora</taxon>
    </lineage>
</organism>
<comment type="caution">
    <text evidence="4">The sequence shown here is derived from an EMBL/GenBank/DDBJ whole genome shotgun (WGS) entry which is preliminary data.</text>
</comment>
<dbReference type="GO" id="GO:0046872">
    <property type="term" value="F:metal ion binding"/>
    <property type="evidence" value="ECO:0007669"/>
    <property type="project" value="UniProtKB-KW"/>
</dbReference>
<proteinExistence type="predicted"/>
<evidence type="ECO:0000259" key="3">
    <source>
        <dbReference type="Pfam" id="PF13359"/>
    </source>
</evidence>
<name>A0A225VNM9_9STRA</name>
<dbReference type="InterPro" id="IPR027806">
    <property type="entry name" value="HARBI1_dom"/>
</dbReference>
<dbReference type="Pfam" id="PF13359">
    <property type="entry name" value="DDE_Tnp_4"/>
    <property type="match status" value="1"/>
</dbReference>
<dbReference type="OrthoDB" id="109201at2759"/>
<evidence type="ECO:0000313" key="4">
    <source>
        <dbReference type="EMBL" id="OWZ06945.1"/>
    </source>
</evidence>
<keyword evidence="2" id="KW-0479">Metal-binding</keyword>
<accession>A0A225VNM9</accession>
<feature type="domain" description="DDE Tnp4" evidence="3">
    <location>
        <begin position="41"/>
        <end position="100"/>
    </location>
</feature>
<evidence type="ECO:0000313" key="5">
    <source>
        <dbReference type="Proteomes" id="UP000198211"/>
    </source>
</evidence>
<sequence>MLWRLSDGNYLASWSRFQLGSILLVTTPTRTQRAAHTVYQTTNGKSYKNNSFNFHLSQLRIRVEMAFGLLVNKWRIFKAPPRVGVKSVKNVVHVACILHNFCIDERLRESHCEDVDDDEDMAAILASKPVPDSTDLTVGVNDTSAY</sequence>
<comment type="cofactor">
    <cofactor evidence="1">
        <name>a divalent metal cation</name>
        <dbReference type="ChEBI" id="CHEBI:60240"/>
    </cofactor>
</comment>
<protein>
    <recommendedName>
        <fullName evidence="3">DDE Tnp4 domain-containing protein</fullName>
    </recommendedName>
</protein>
<dbReference type="AlphaFoldDB" id="A0A225VNM9"/>
<reference evidence="5" key="1">
    <citation type="submission" date="2017-03" db="EMBL/GenBank/DDBJ databases">
        <title>Phytopthora megakarya and P. palmivora, two closely related causual agents of cacao black pod achieved similar genome size and gene model numbers by different mechanisms.</title>
        <authorList>
            <person name="Ali S."/>
            <person name="Shao J."/>
            <person name="Larry D.J."/>
            <person name="Kronmiller B."/>
            <person name="Shen D."/>
            <person name="Strem M.D."/>
            <person name="Melnick R.L."/>
            <person name="Guiltinan M.J."/>
            <person name="Tyler B.M."/>
            <person name="Meinhardt L.W."/>
            <person name="Bailey B.A."/>
        </authorList>
    </citation>
    <scope>NUCLEOTIDE SEQUENCE [LARGE SCALE GENOMIC DNA]</scope>
    <source>
        <strain evidence="5">zdho120</strain>
    </source>
</reference>
<evidence type="ECO:0000256" key="1">
    <source>
        <dbReference type="ARBA" id="ARBA00001968"/>
    </source>
</evidence>
<gene>
    <name evidence="4" type="ORF">PHMEG_00020725</name>
</gene>
<keyword evidence="5" id="KW-1185">Reference proteome</keyword>